<evidence type="ECO:0000259" key="5">
    <source>
        <dbReference type="PROSITE" id="PS50977"/>
    </source>
</evidence>
<keyword evidence="2 4" id="KW-0238">DNA-binding</keyword>
<dbReference type="InterPro" id="IPR004111">
    <property type="entry name" value="Repressor_TetR_C"/>
</dbReference>
<keyword evidence="3" id="KW-0804">Transcription</keyword>
<dbReference type="PANTHER" id="PTHR30055">
    <property type="entry name" value="HTH-TYPE TRANSCRIPTIONAL REGULATOR RUTR"/>
    <property type="match status" value="1"/>
</dbReference>
<protein>
    <submittedName>
        <fullName evidence="6">TetR/AcrR family transcriptional regulator</fullName>
    </submittedName>
</protein>
<dbReference type="EMBL" id="JASNUO010000002">
    <property type="protein sequence ID" value="MDK4246911.1"/>
    <property type="molecule type" value="Genomic_DNA"/>
</dbReference>
<dbReference type="InterPro" id="IPR036271">
    <property type="entry name" value="Tet_transcr_reg_TetR-rel_C_sf"/>
</dbReference>
<evidence type="ECO:0000256" key="3">
    <source>
        <dbReference type="ARBA" id="ARBA00023163"/>
    </source>
</evidence>
<dbReference type="PROSITE" id="PS50977">
    <property type="entry name" value="HTH_TETR_2"/>
    <property type="match status" value="1"/>
</dbReference>
<dbReference type="InterPro" id="IPR050109">
    <property type="entry name" value="HTH-type_TetR-like_transc_reg"/>
</dbReference>
<evidence type="ECO:0000256" key="4">
    <source>
        <dbReference type="PROSITE-ProRule" id="PRU00335"/>
    </source>
</evidence>
<dbReference type="Pfam" id="PF02909">
    <property type="entry name" value="TetR_C_1"/>
    <property type="match status" value="1"/>
</dbReference>
<dbReference type="Pfam" id="PF00440">
    <property type="entry name" value="TetR_N"/>
    <property type="match status" value="1"/>
</dbReference>
<gene>
    <name evidence="6" type="ORF">QPX34_02575</name>
</gene>
<evidence type="ECO:0000256" key="1">
    <source>
        <dbReference type="ARBA" id="ARBA00023015"/>
    </source>
</evidence>
<dbReference type="SUPFAM" id="SSF48498">
    <property type="entry name" value="Tetracyclin repressor-like, C-terminal domain"/>
    <property type="match status" value="1"/>
</dbReference>
<name>A0ABT7FMU3_9CORY</name>
<reference evidence="6 7" key="1">
    <citation type="submission" date="2023-05" db="EMBL/GenBank/DDBJ databases">
        <title>Metabolic capabilities are highly conserved among human nasal-associated Corynebacterium species in pangenomic analyses.</title>
        <authorList>
            <person name="Tran T.H."/>
            <person name="Roberts A.Q."/>
            <person name="Escapa I.F."/>
            <person name="Gao W."/>
            <person name="Conlan S."/>
            <person name="Kong H."/>
            <person name="Segre J.A."/>
            <person name="Kelly M.S."/>
            <person name="Lemon K.P."/>
        </authorList>
    </citation>
    <scope>NUCLEOTIDE SEQUENCE [LARGE SCALE GENOMIC DNA]</scope>
    <source>
        <strain evidence="6 7">KPL3802</strain>
    </source>
</reference>
<evidence type="ECO:0000313" key="6">
    <source>
        <dbReference type="EMBL" id="MDK4246911.1"/>
    </source>
</evidence>
<feature type="domain" description="HTH tetR-type" evidence="5">
    <location>
        <begin position="14"/>
        <end position="74"/>
    </location>
</feature>
<dbReference type="Gene3D" id="1.10.357.10">
    <property type="entry name" value="Tetracycline Repressor, domain 2"/>
    <property type="match status" value="1"/>
</dbReference>
<dbReference type="RefSeq" id="WP_284608892.1">
    <property type="nucleotide sequence ID" value="NZ_JASNTZ010000001.1"/>
</dbReference>
<accession>A0ABT7FMU3</accession>
<feature type="DNA-binding region" description="H-T-H motif" evidence="4">
    <location>
        <begin position="37"/>
        <end position="56"/>
    </location>
</feature>
<organism evidence="6 7">
    <name type="scientific">Corynebacterium accolens</name>
    <dbReference type="NCBI Taxonomy" id="38284"/>
    <lineage>
        <taxon>Bacteria</taxon>
        <taxon>Bacillati</taxon>
        <taxon>Actinomycetota</taxon>
        <taxon>Actinomycetes</taxon>
        <taxon>Mycobacteriales</taxon>
        <taxon>Corynebacteriaceae</taxon>
        <taxon>Corynebacterium</taxon>
    </lineage>
</organism>
<dbReference type="Proteomes" id="UP001239414">
    <property type="component" value="Unassembled WGS sequence"/>
</dbReference>
<keyword evidence="7" id="KW-1185">Reference proteome</keyword>
<comment type="caution">
    <text evidence="6">The sequence shown here is derived from an EMBL/GenBank/DDBJ whole genome shotgun (WGS) entry which is preliminary data.</text>
</comment>
<evidence type="ECO:0000256" key="2">
    <source>
        <dbReference type="ARBA" id="ARBA00023125"/>
    </source>
</evidence>
<evidence type="ECO:0000313" key="7">
    <source>
        <dbReference type="Proteomes" id="UP001239414"/>
    </source>
</evidence>
<dbReference type="InterPro" id="IPR009057">
    <property type="entry name" value="Homeodomain-like_sf"/>
</dbReference>
<proteinExistence type="predicted"/>
<sequence>MSYSRSKGRPTKPLVTREKIAKAALTIVRDEGYKRLTMSRIASFLEVRPSALYHHVSGKEDLLALIEDEVMKQVSCESLNSALSGQLSPGEALYQWAESYRDIFAQHIPLIRLIATTPISGSPFTMRMYDLVAQVFTVAGVQNELVVPRIIMLESFIYGSAYDVHAPSDIFDTPLDGITPVHTIANAKAAFVQSTSTVNSDSGANPYAELPFQLGLKALLADLLED</sequence>
<dbReference type="InterPro" id="IPR001647">
    <property type="entry name" value="HTH_TetR"/>
</dbReference>
<keyword evidence="1" id="KW-0805">Transcription regulation</keyword>
<dbReference type="PANTHER" id="PTHR30055:SF234">
    <property type="entry name" value="HTH-TYPE TRANSCRIPTIONAL REGULATOR BETI"/>
    <property type="match status" value="1"/>
</dbReference>
<dbReference type="SUPFAM" id="SSF46689">
    <property type="entry name" value="Homeodomain-like"/>
    <property type="match status" value="1"/>
</dbReference>